<evidence type="ECO:0000256" key="1">
    <source>
        <dbReference type="SAM" id="Phobius"/>
    </source>
</evidence>
<dbReference type="AlphaFoldDB" id="A0A6C0LH15"/>
<accession>A0A6C0LH15</accession>
<keyword evidence="1" id="KW-0472">Membrane</keyword>
<keyword evidence="1" id="KW-1133">Transmembrane helix</keyword>
<reference evidence="2" key="1">
    <citation type="journal article" date="2020" name="Nature">
        <title>Giant virus diversity and host interactions through global metagenomics.</title>
        <authorList>
            <person name="Schulz F."/>
            <person name="Roux S."/>
            <person name="Paez-Espino D."/>
            <person name="Jungbluth S."/>
            <person name="Walsh D.A."/>
            <person name="Denef V.J."/>
            <person name="McMahon K.D."/>
            <person name="Konstantinidis K.T."/>
            <person name="Eloe-Fadrosh E.A."/>
            <person name="Kyrpides N.C."/>
            <person name="Woyke T."/>
        </authorList>
    </citation>
    <scope>NUCLEOTIDE SEQUENCE</scope>
    <source>
        <strain evidence="2">GVMAG-M-3300027791-30</strain>
    </source>
</reference>
<dbReference type="EMBL" id="MN740474">
    <property type="protein sequence ID" value="QHU28844.1"/>
    <property type="molecule type" value="Genomic_DNA"/>
</dbReference>
<name>A0A6C0LH15_9ZZZZ</name>
<evidence type="ECO:0000313" key="2">
    <source>
        <dbReference type="EMBL" id="QHU28844.1"/>
    </source>
</evidence>
<keyword evidence="1" id="KW-0812">Transmembrane</keyword>
<proteinExistence type="predicted"/>
<sequence length="174" mass="19913">MTFSIGQNFFNDLLESSDKRTHNDQKAIEQTYLKQKRLNDFWVNNDIPVLLKSKKYGGMVDLFGNTEPLGGHINWQRCGARNAPGSCKHGCPDEYPFWGTTKETKLDKKENFENINEAVEQPEIIEKFTVDDVIGHKENFSGTTSMILWIVLIIVLVLGLGGFLFFTRNKNRLP</sequence>
<organism evidence="2">
    <name type="scientific">viral metagenome</name>
    <dbReference type="NCBI Taxonomy" id="1070528"/>
    <lineage>
        <taxon>unclassified sequences</taxon>
        <taxon>metagenomes</taxon>
        <taxon>organismal metagenomes</taxon>
    </lineage>
</organism>
<protein>
    <submittedName>
        <fullName evidence="2">Uncharacterized protein</fullName>
    </submittedName>
</protein>
<feature type="transmembrane region" description="Helical" evidence="1">
    <location>
        <begin position="146"/>
        <end position="166"/>
    </location>
</feature>